<dbReference type="HAMAP" id="MF_00265">
    <property type="entry name" value="VapC_Nob1"/>
    <property type="match status" value="1"/>
</dbReference>
<dbReference type="InterPro" id="IPR029060">
    <property type="entry name" value="PIN-like_dom_sf"/>
</dbReference>
<keyword evidence="4 8" id="KW-0479">Metal-binding</keyword>
<accession>A0A846MYC7</accession>
<dbReference type="CDD" id="cd09871">
    <property type="entry name" value="PIN_MtVapC28-VapC30-like"/>
    <property type="match status" value="1"/>
</dbReference>
<evidence type="ECO:0000256" key="1">
    <source>
        <dbReference type="ARBA" id="ARBA00001946"/>
    </source>
</evidence>
<evidence type="ECO:0000256" key="8">
    <source>
        <dbReference type="HAMAP-Rule" id="MF_00265"/>
    </source>
</evidence>
<keyword evidence="3 8" id="KW-0540">Nuclease</keyword>
<protein>
    <recommendedName>
        <fullName evidence="8">Ribonuclease VapC</fullName>
        <shortName evidence="8">RNase VapC</shortName>
        <ecNumber evidence="8">3.1.-.-</ecNumber>
    </recommendedName>
    <alternativeName>
        <fullName evidence="8">Toxin VapC</fullName>
    </alternativeName>
</protein>
<keyword evidence="6 8" id="KW-0460">Magnesium</keyword>
<feature type="binding site" evidence="8">
    <location>
        <position position="4"/>
    </location>
    <ligand>
        <name>Mg(2+)</name>
        <dbReference type="ChEBI" id="CHEBI:18420"/>
    </ligand>
</feature>
<evidence type="ECO:0000259" key="9">
    <source>
        <dbReference type="Pfam" id="PF01850"/>
    </source>
</evidence>
<dbReference type="Pfam" id="PF01850">
    <property type="entry name" value="PIN"/>
    <property type="match status" value="1"/>
</dbReference>
<feature type="domain" description="PIN" evidence="9">
    <location>
        <begin position="1"/>
        <end position="124"/>
    </location>
</feature>
<evidence type="ECO:0000256" key="6">
    <source>
        <dbReference type="ARBA" id="ARBA00022842"/>
    </source>
</evidence>
<sequence>MVVDSSAIFAILLNEPERSLFLDAILSAKSASLSAVTLLECRIVALRRTGRDWDTELSGLLQRLPLTIIPFDDKQSVLAAEAFRAFGKSRHKAALNFGDCISYALAKSRGEPLLYKGTDFAETDIASALA</sequence>
<dbReference type="EC" id="3.1.-.-" evidence="8"/>
<dbReference type="InterPro" id="IPR022907">
    <property type="entry name" value="VapC_family"/>
</dbReference>
<evidence type="ECO:0000256" key="5">
    <source>
        <dbReference type="ARBA" id="ARBA00022801"/>
    </source>
</evidence>
<evidence type="ECO:0000256" key="2">
    <source>
        <dbReference type="ARBA" id="ARBA00022649"/>
    </source>
</evidence>
<keyword evidence="8" id="KW-0800">Toxin</keyword>
<proteinExistence type="inferred from homology"/>
<dbReference type="Proteomes" id="UP000570514">
    <property type="component" value="Unassembled WGS sequence"/>
</dbReference>
<feature type="binding site" evidence="8">
    <location>
        <position position="99"/>
    </location>
    <ligand>
        <name>Mg(2+)</name>
        <dbReference type="ChEBI" id="CHEBI:18420"/>
    </ligand>
</feature>
<dbReference type="AlphaFoldDB" id="A0A846MYC7"/>
<gene>
    <name evidence="8" type="primary">vapC</name>
    <name evidence="10" type="ORF">FHS83_001557</name>
</gene>
<comment type="caution">
    <text evidence="10">The sequence shown here is derived from an EMBL/GenBank/DDBJ whole genome shotgun (WGS) entry which is preliminary data.</text>
</comment>
<evidence type="ECO:0000256" key="7">
    <source>
        <dbReference type="ARBA" id="ARBA00038093"/>
    </source>
</evidence>
<dbReference type="EMBL" id="JAASRM010000001">
    <property type="protein sequence ID" value="NIK88239.1"/>
    <property type="molecule type" value="Genomic_DNA"/>
</dbReference>
<comment type="cofactor">
    <cofactor evidence="1 8">
        <name>Mg(2+)</name>
        <dbReference type="ChEBI" id="CHEBI:18420"/>
    </cofactor>
</comment>
<dbReference type="RefSeq" id="WP_167082431.1">
    <property type="nucleotide sequence ID" value="NZ_BAAADC010000001.1"/>
</dbReference>
<comment type="function">
    <text evidence="8">Toxic component of a toxin-antitoxin (TA) system. An RNase.</text>
</comment>
<dbReference type="PANTHER" id="PTHR33653:SF1">
    <property type="entry name" value="RIBONUCLEASE VAPC2"/>
    <property type="match status" value="1"/>
</dbReference>
<keyword evidence="11" id="KW-1185">Reference proteome</keyword>
<dbReference type="InterPro" id="IPR050556">
    <property type="entry name" value="Type_II_TA_system_RNase"/>
</dbReference>
<dbReference type="GO" id="GO:0016787">
    <property type="term" value="F:hydrolase activity"/>
    <property type="evidence" value="ECO:0007669"/>
    <property type="project" value="UniProtKB-KW"/>
</dbReference>
<dbReference type="GO" id="GO:0000287">
    <property type="term" value="F:magnesium ion binding"/>
    <property type="evidence" value="ECO:0007669"/>
    <property type="project" value="UniProtKB-UniRule"/>
</dbReference>
<evidence type="ECO:0000256" key="3">
    <source>
        <dbReference type="ARBA" id="ARBA00022722"/>
    </source>
</evidence>
<name>A0A846MYC7_9PROT</name>
<evidence type="ECO:0000313" key="10">
    <source>
        <dbReference type="EMBL" id="NIK88239.1"/>
    </source>
</evidence>
<dbReference type="SUPFAM" id="SSF88723">
    <property type="entry name" value="PIN domain-like"/>
    <property type="match status" value="1"/>
</dbReference>
<dbReference type="GO" id="GO:0090729">
    <property type="term" value="F:toxin activity"/>
    <property type="evidence" value="ECO:0007669"/>
    <property type="project" value="UniProtKB-KW"/>
</dbReference>
<organism evidence="10 11">
    <name type="scientific">Rhizomicrobium palustre</name>
    <dbReference type="NCBI Taxonomy" id="189966"/>
    <lineage>
        <taxon>Bacteria</taxon>
        <taxon>Pseudomonadati</taxon>
        <taxon>Pseudomonadota</taxon>
        <taxon>Alphaproteobacteria</taxon>
        <taxon>Micropepsales</taxon>
        <taxon>Micropepsaceae</taxon>
        <taxon>Rhizomicrobium</taxon>
    </lineage>
</organism>
<keyword evidence="5 8" id="KW-0378">Hydrolase</keyword>
<dbReference type="InterPro" id="IPR002716">
    <property type="entry name" value="PIN_dom"/>
</dbReference>
<evidence type="ECO:0000313" key="11">
    <source>
        <dbReference type="Proteomes" id="UP000570514"/>
    </source>
</evidence>
<keyword evidence="2 8" id="KW-1277">Toxin-antitoxin system</keyword>
<reference evidence="10 11" key="1">
    <citation type="submission" date="2020-03" db="EMBL/GenBank/DDBJ databases">
        <title>Genomic Encyclopedia of Type Strains, Phase IV (KMG-IV): sequencing the most valuable type-strain genomes for metagenomic binning, comparative biology and taxonomic classification.</title>
        <authorList>
            <person name="Goeker M."/>
        </authorList>
    </citation>
    <scope>NUCLEOTIDE SEQUENCE [LARGE SCALE GENOMIC DNA]</scope>
    <source>
        <strain evidence="10 11">DSM 19867</strain>
    </source>
</reference>
<comment type="similarity">
    <text evidence="7 8">Belongs to the PINc/VapC protein family.</text>
</comment>
<evidence type="ECO:0000256" key="4">
    <source>
        <dbReference type="ARBA" id="ARBA00022723"/>
    </source>
</evidence>
<dbReference type="PANTHER" id="PTHR33653">
    <property type="entry name" value="RIBONUCLEASE VAPC2"/>
    <property type="match status" value="1"/>
</dbReference>
<dbReference type="GO" id="GO:0004540">
    <property type="term" value="F:RNA nuclease activity"/>
    <property type="evidence" value="ECO:0007669"/>
    <property type="project" value="InterPro"/>
</dbReference>
<dbReference type="Gene3D" id="3.40.50.1010">
    <property type="entry name" value="5'-nuclease"/>
    <property type="match status" value="1"/>
</dbReference>